<dbReference type="OrthoDB" id="196103at2759"/>
<keyword evidence="5 9" id="KW-0472">Membrane</keyword>
<reference evidence="11" key="1">
    <citation type="submission" date="2022-01" db="EMBL/GenBank/DDBJ databases">
        <authorList>
            <person name="King R."/>
        </authorList>
    </citation>
    <scope>NUCLEOTIDE SEQUENCE</scope>
</reference>
<evidence type="ECO:0000256" key="4">
    <source>
        <dbReference type="ARBA" id="ARBA00022989"/>
    </source>
</evidence>
<dbReference type="EMBL" id="OU898283">
    <property type="protein sequence ID" value="CAG9838979.1"/>
    <property type="molecule type" value="Genomic_DNA"/>
</dbReference>
<feature type="transmembrane region" description="Helical" evidence="9">
    <location>
        <begin position="169"/>
        <end position="189"/>
    </location>
</feature>
<protein>
    <recommendedName>
        <fullName evidence="7">UNC93-like protein MFSD11</fullName>
    </recommendedName>
    <alternativeName>
        <fullName evidence="8">Major facilitator superfamily domain-containing protein 11</fullName>
    </alternativeName>
</protein>
<evidence type="ECO:0000256" key="3">
    <source>
        <dbReference type="ARBA" id="ARBA00022692"/>
    </source>
</evidence>
<evidence type="ECO:0000313" key="12">
    <source>
        <dbReference type="Proteomes" id="UP001153709"/>
    </source>
</evidence>
<evidence type="ECO:0000256" key="9">
    <source>
        <dbReference type="SAM" id="Phobius"/>
    </source>
</evidence>
<sequence>MDLSLRNIILLSVGFLLLLTGSQTMTNIQKTIIDSIKEDDPSYKENGYYSQAINAGFTAIFNWIAPSVINVFGSKLAMVLGAILSIFFILQFMLEKVWILYTGCGLSGLGYALLWVAEGYYLALNSTETTISRNTGVFTVIAGSNMIIGNIIVLVGFNGKEEINRETRMLILITLAAVCTAGLVVFVFLPKHKKEEKINETKPVGALETFVKSVKLFCTKNMLLLSITFLYNGLELGFFSGVYSSAIGFTKQIPNRKELVGLSGIFVGIGEVFAGTAISVFGKKVAALGRSVLIGVGCFVHSLSFILIFINLPDNSPFGETDESAIIQSNTVLAMFCSFLLGLGDCLYTNVIFSLLGTVYSEEAAAAFAILQFLVSIGAVITFVTAEMFGLYYKLAMLFGLGIINTVFFILVDSSSKRKLLENRDKKEIS</sequence>
<name>A0A9N9XF00_DIABA</name>
<feature type="transmembrane region" description="Helical" evidence="9">
    <location>
        <begin position="48"/>
        <end position="69"/>
    </location>
</feature>
<feature type="transmembrane region" description="Helical" evidence="9">
    <location>
        <begin position="292"/>
        <end position="312"/>
    </location>
</feature>
<feature type="transmembrane region" description="Helical" evidence="9">
    <location>
        <begin position="100"/>
        <end position="123"/>
    </location>
</feature>
<feature type="signal peptide" evidence="10">
    <location>
        <begin position="1"/>
        <end position="24"/>
    </location>
</feature>
<evidence type="ECO:0000256" key="2">
    <source>
        <dbReference type="ARBA" id="ARBA00009172"/>
    </source>
</evidence>
<feature type="transmembrane region" description="Helical" evidence="9">
    <location>
        <begin position="391"/>
        <end position="412"/>
    </location>
</feature>
<dbReference type="PANTHER" id="PTHR23294">
    <property type="entry name" value="ET TRANSLATION PRODUCT-RELATED"/>
    <property type="match status" value="1"/>
</dbReference>
<feature type="transmembrane region" description="Helical" evidence="9">
    <location>
        <begin position="222"/>
        <end position="247"/>
    </location>
</feature>
<comment type="subcellular location">
    <subcellularLocation>
        <location evidence="1">Membrane</location>
        <topology evidence="1">Multi-pass membrane protein</topology>
    </subcellularLocation>
</comment>
<dbReference type="Pfam" id="PF05978">
    <property type="entry name" value="UNC-93"/>
    <property type="match status" value="1"/>
</dbReference>
<keyword evidence="6" id="KW-0325">Glycoprotein</keyword>
<dbReference type="GO" id="GO:0016020">
    <property type="term" value="C:membrane"/>
    <property type="evidence" value="ECO:0007669"/>
    <property type="project" value="UniProtKB-SubCell"/>
</dbReference>
<feature type="transmembrane region" description="Helical" evidence="9">
    <location>
        <begin position="76"/>
        <end position="94"/>
    </location>
</feature>
<dbReference type="Gene3D" id="1.20.1250.20">
    <property type="entry name" value="MFS general substrate transporter like domains"/>
    <property type="match status" value="2"/>
</dbReference>
<comment type="similarity">
    <text evidence="2">Belongs to the unc-93 family.</text>
</comment>
<evidence type="ECO:0000256" key="8">
    <source>
        <dbReference type="ARBA" id="ARBA00041910"/>
    </source>
</evidence>
<feature type="transmembrane region" description="Helical" evidence="9">
    <location>
        <begin position="332"/>
        <end position="353"/>
    </location>
</feature>
<feature type="transmembrane region" description="Helical" evidence="9">
    <location>
        <begin position="135"/>
        <end position="157"/>
    </location>
</feature>
<dbReference type="InterPro" id="IPR051617">
    <property type="entry name" value="UNC-93-like_regulator"/>
</dbReference>
<feature type="transmembrane region" description="Helical" evidence="9">
    <location>
        <begin position="365"/>
        <end position="385"/>
    </location>
</feature>
<evidence type="ECO:0000256" key="7">
    <source>
        <dbReference type="ARBA" id="ARBA00040302"/>
    </source>
</evidence>
<keyword evidence="3 9" id="KW-0812">Transmembrane</keyword>
<dbReference type="InterPro" id="IPR036259">
    <property type="entry name" value="MFS_trans_sf"/>
</dbReference>
<gene>
    <name evidence="11" type="ORF">DIABBA_LOCUS11789</name>
</gene>
<dbReference type="AlphaFoldDB" id="A0A9N9XF00"/>
<evidence type="ECO:0000256" key="5">
    <source>
        <dbReference type="ARBA" id="ARBA00023136"/>
    </source>
</evidence>
<accession>A0A9N9XF00</accession>
<keyword evidence="12" id="KW-1185">Reference proteome</keyword>
<evidence type="ECO:0000256" key="10">
    <source>
        <dbReference type="SAM" id="SignalP"/>
    </source>
</evidence>
<evidence type="ECO:0000256" key="6">
    <source>
        <dbReference type="ARBA" id="ARBA00023180"/>
    </source>
</evidence>
<evidence type="ECO:0000313" key="11">
    <source>
        <dbReference type="EMBL" id="CAG9838979.1"/>
    </source>
</evidence>
<keyword evidence="10" id="KW-0732">Signal</keyword>
<dbReference type="SUPFAM" id="SSF103473">
    <property type="entry name" value="MFS general substrate transporter"/>
    <property type="match status" value="1"/>
</dbReference>
<dbReference type="InterPro" id="IPR010291">
    <property type="entry name" value="Ion_channel_UNC-93"/>
</dbReference>
<proteinExistence type="inferred from homology"/>
<keyword evidence="4 9" id="KW-1133">Transmembrane helix</keyword>
<feature type="chain" id="PRO_5040457208" description="UNC93-like protein MFSD11" evidence="10">
    <location>
        <begin position="25"/>
        <end position="430"/>
    </location>
</feature>
<dbReference type="Proteomes" id="UP001153709">
    <property type="component" value="Chromosome 8"/>
</dbReference>
<evidence type="ECO:0000256" key="1">
    <source>
        <dbReference type="ARBA" id="ARBA00004141"/>
    </source>
</evidence>
<dbReference type="PANTHER" id="PTHR23294:SF0">
    <property type="entry name" value="UNC93-LIKE PROTEIN MFSD11"/>
    <property type="match status" value="1"/>
</dbReference>
<feature type="transmembrane region" description="Helical" evidence="9">
    <location>
        <begin position="259"/>
        <end position="280"/>
    </location>
</feature>
<organism evidence="11 12">
    <name type="scientific">Diabrotica balteata</name>
    <name type="common">Banded cucumber beetle</name>
    <dbReference type="NCBI Taxonomy" id="107213"/>
    <lineage>
        <taxon>Eukaryota</taxon>
        <taxon>Metazoa</taxon>
        <taxon>Ecdysozoa</taxon>
        <taxon>Arthropoda</taxon>
        <taxon>Hexapoda</taxon>
        <taxon>Insecta</taxon>
        <taxon>Pterygota</taxon>
        <taxon>Neoptera</taxon>
        <taxon>Endopterygota</taxon>
        <taxon>Coleoptera</taxon>
        <taxon>Polyphaga</taxon>
        <taxon>Cucujiformia</taxon>
        <taxon>Chrysomeloidea</taxon>
        <taxon>Chrysomelidae</taxon>
        <taxon>Galerucinae</taxon>
        <taxon>Diabroticina</taxon>
        <taxon>Diabroticites</taxon>
        <taxon>Diabrotica</taxon>
    </lineage>
</organism>